<dbReference type="GO" id="GO:0009424">
    <property type="term" value="C:bacterial-type flagellum hook"/>
    <property type="evidence" value="ECO:0007669"/>
    <property type="project" value="InterPro"/>
</dbReference>
<dbReference type="Proteomes" id="UP000004200">
    <property type="component" value="Unassembled WGS sequence"/>
</dbReference>
<reference evidence="11 12" key="1">
    <citation type="submission" date="2011-06" db="EMBL/GenBank/DDBJ databases">
        <title>The draft genome of Thiorhodococcus drewsii AZ1.</title>
        <authorList>
            <consortium name="US DOE Joint Genome Institute (JGI-PGF)"/>
            <person name="Lucas S."/>
            <person name="Han J."/>
            <person name="Lapidus A."/>
            <person name="Cheng J.-F."/>
            <person name="Goodwin L."/>
            <person name="Pitluck S."/>
            <person name="Peters L."/>
            <person name="Land M.L."/>
            <person name="Hauser L."/>
            <person name="Vogl K."/>
            <person name="Liu Z."/>
            <person name="Imhoff J."/>
            <person name="Thiel V."/>
            <person name="Frigaard N.-U."/>
            <person name="Bryant D.A."/>
            <person name="Woyke T.J."/>
        </authorList>
    </citation>
    <scope>NUCLEOTIDE SEQUENCE [LARGE SCALE GENOMIC DNA]</scope>
    <source>
        <strain evidence="11 12">AZ1</strain>
    </source>
</reference>
<comment type="similarity">
    <text evidence="3">Belongs to the flagella basal body rod proteins family.</text>
</comment>
<feature type="coiled-coil region" evidence="7">
    <location>
        <begin position="140"/>
        <end position="167"/>
    </location>
</feature>
<dbReference type="AlphaFoldDB" id="G2E375"/>
<evidence type="ECO:0000259" key="9">
    <source>
        <dbReference type="Pfam" id="PF21158"/>
    </source>
</evidence>
<evidence type="ECO:0000256" key="7">
    <source>
        <dbReference type="SAM" id="Coils"/>
    </source>
</evidence>
<dbReference type="RefSeq" id="WP_007041451.1">
    <property type="nucleotide sequence ID" value="NZ_AFWT01000018.1"/>
</dbReference>
<dbReference type="PANTHER" id="PTHR30033">
    <property type="entry name" value="FLAGELLAR HOOK-ASSOCIATED PROTEIN 1"/>
    <property type="match status" value="1"/>
</dbReference>
<feature type="domain" description="Flagellar basal-body/hook protein C-terminal" evidence="8">
    <location>
        <begin position="690"/>
        <end position="727"/>
    </location>
</feature>
<evidence type="ECO:0000256" key="5">
    <source>
        <dbReference type="ARBA" id="ARBA00022525"/>
    </source>
</evidence>
<evidence type="ECO:0000256" key="6">
    <source>
        <dbReference type="ARBA" id="ARBA00023143"/>
    </source>
</evidence>
<dbReference type="InterPro" id="IPR049119">
    <property type="entry name" value="FlgK_D2-like"/>
</dbReference>
<proteinExistence type="inferred from homology"/>
<evidence type="ECO:0000259" key="8">
    <source>
        <dbReference type="Pfam" id="PF06429"/>
    </source>
</evidence>
<feature type="domain" description="Flagellar hook-associated protein 1 D2-like" evidence="9">
    <location>
        <begin position="393"/>
        <end position="471"/>
    </location>
</feature>
<dbReference type="GO" id="GO:0005576">
    <property type="term" value="C:extracellular region"/>
    <property type="evidence" value="ECO:0007669"/>
    <property type="project" value="UniProtKB-SubCell"/>
</dbReference>
<dbReference type="GO" id="GO:0044780">
    <property type="term" value="P:bacterial-type flagellum assembly"/>
    <property type="evidence" value="ECO:0007669"/>
    <property type="project" value="InterPro"/>
</dbReference>
<keyword evidence="11" id="KW-0966">Cell projection</keyword>
<evidence type="ECO:0000256" key="1">
    <source>
        <dbReference type="ARBA" id="ARBA00004365"/>
    </source>
</evidence>
<keyword evidence="11" id="KW-0282">Flagellum</keyword>
<dbReference type="Pfam" id="PF22638">
    <property type="entry name" value="FlgK_D1"/>
    <property type="match status" value="1"/>
</dbReference>
<accession>G2E375</accession>
<comment type="subcellular location">
    <subcellularLocation>
        <location evidence="1">Bacterial flagellum</location>
    </subcellularLocation>
    <subcellularLocation>
        <location evidence="2">Secreted</location>
    </subcellularLocation>
</comment>
<name>G2E375_9GAMM</name>
<dbReference type="EMBL" id="AFWT01000018">
    <property type="protein sequence ID" value="EGV30537.1"/>
    <property type="molecule type" value="Genomic_DNA"/>
</dbReference>
<keyword evidence="5" id="KW-0964">Secreted</keyword>
<dbReference type="InterPro" id="IPR010930">
    <property type="entry name" value="Flg_bb/hook_C_dom"/>
</dbReference>
<organism evidence="11 12">
    <name type="scientific">Thiorhodococcus drewsii AZ1</name>
    <dbReference type="NCBI Taxonomy" id="765913"/>
    <lineage>
        <taxon>Bacteria</taxon>
        <taxon>Pseudomonadati</taxon>
        <taxon>Pseudomonadota</taxon>
        <taxon>Gammaproteobacteria</taxon>
        <taxon>Chromatiales</taxon>
        <taxon>Chromatiaceae</taxon>
        <taxon>Thiorhodococcus</taxon>
    </lineage>
</organism>
<keyword evidence="6" id="KW-0975">Bacterial flagellum</keyword>
<sequence length="730" mass="77673">MSLLGIALSGLRASQTGLSTTGHNISNASTEGYSRQRVEFQANKPEYFGGNYIGRGVQASSIQRLQRDWVDTELRSSRTDNAYAQVMAAYAEELDSLFADESTGLEPVLESYLNSAHDVASDPTSMSSRTVMLGDAVSLVERFNSIANQLEEQRALINDQIETSVDEINDYATALAKLNGNIVSASATGEAPNDLLDQRSNLLNKLADKIDVSLTTQENGEVNVFIGSGQALVMGSNARELVVEHLSGDLVNPDIGIKSPTDGTISRITRFVSGGEIGGLLDTRNDLLDRSQNELGLIGLNIASAYNEQNRLGLDMDGELGQDIFNMPEVSVNFGQLNTATGIPAVTIEKVSELTASDYRLVYGGTDYQLRTIPDGTVVALTPEVAGAAGGGNTETAVPEIEVTDTSTFDTGGYRLDYDGTNYQLTRLSDSAVVPLTADPSNPNVLVGDGMKIDTSALTGAAALDTWDIQPTGAVMADGLKIDVSSISGADAGDNWLIRPTRNAASQLSVSMKDTADLAAAGAVKAKPSELNTGSAVIDSVRALDTTDSATLFKEALVTYDDTTGYSVKTLEDVAGVDTWVDVAPAPLVSTTDGITTISANGWELTVSGTPADQDRFIVSRNDTYEGDNRNMVAMADIQDQRLIEEKTTIQGGYTDIIADVGTQTKRAQVIRDSSENLLASAQARRDALSGVNLDEEAADLIRYQQAYQASSQVISVARTLFDTILNVVR</sequence>
<keyword evidence="7" id="KW-0175">Coiled coil</keyword>
<dbReference type="GO" id="GO:0005198">
    <property type="term" value="F:structural molecule activity"/>
    <property type="evidence" value="ECO:0007669"/>
    <property type="project" value="InterPro"/>
</dbReference>
<evidence type="ECO:0000313" key="11">
    <source>
        <dbReference type="EMBL" id="EGV30537.1"/>
    </source>
</evidence>
<dbReference type="Pfam" id="PF06429">
    <property type="entry name" value="Flg_bbr_C"/>
    <property type="match status" value="1"/>
</dbReference>
<evidence type="ECO:0000313" key="12">
    <source>
        <dbReference type="Proteomes" id="UP000004200"/>
    </source>
</evidence>
<protein>
    <recommendedName>
        <fullName evidence="4">Flagellar hook-associated protein 1</fullName>
    </recommendedName>
</protein>
<evidence type="ECO:0000259" key="10">
    <source>
        <dbReference type="Pfam" id="PF22638"/>
    </source>
</evidence>
<dbReference type="Pfam" id="PF21158">
    <property type="entry name" value="flgK_1st_1"/>
    <property type="match status" value="1"/>
</dbReference>
<dbReference type="PRINTS" id="PR01005">
    <property type="entry name" value="FLGHOOKAP1"/>
</dbReference>
<feature type="domain" description="Flagellar hook-associated protein FlgK helical" evidence="10">
    <location>
        <begin position="92"/>
        <end position="325"/>
    </location>
</feature>
<keyword evidence="11" id="KW-0969">Cilium</keyword>
<dbReference type="InterPro" id="IPR002371">
    <property type="entry name" value="FlgK"/>
</dbReference>
<dbReference type="InterPro" id="IPR053927">
    <property type="entry name" value="FlgK_helical"/>
</dbReference>
<evidence type="ECO:0000256" key="2">
    <source>
        <dbReference type="ARBA" id="ARBA00004613"/>
    </source>
</evidence>
<dbReference type="SUPFAM" id="SSF64518">
    <property type="entry name" value="Phase 1 flagellin"/>
    <property type="match status" value="2"/>
</dbReference>
<dbReference type="eggNOG" id="COG1256">
    <property type="taxonomic scope" value="Bacteria"/>
</dbReference>
<gene>
    <name evidence="11" type="ORF">ThidrDRAFT_2738</name>
</gene>
<dbReference type="STRING" id="765913.ThidrDRAFT_2738"/>
<dbReference type="OrthoDB" id="9802553at2"/>
<dbReference type="PANTHER" id="PTHR30033:SF1">
    <property type="entry name" value="FLAGELLAR HOOK-ASSOCIATED PROTEIN 1"/>
    <property type="match status" value="1"/>
</dbReference>
<keyword evidence="12" id="KW-1185">Reference proteome</keyword>
<dbReference type="PATRIC" id="fig|765913.3.peg.2793"/>
<evidence type="ECO:0000256" key="3">
    <source>
        <dbReference type="ARBA" id="ARBA00009677"/>
    </source>
</evidence>
<dbReference type="NCBIfam" id="TIGR02492">
    <property type="entry name" value="flgK_ends"/>
    <property type="match status" value="1"/>
</dbReference>
<comment type="caution">
    <text evidence="11">The sequence shown here is derived from an EMBL/GenBank/DDBJ whole genome shotgun (WGS) entry which is preliminary data.</text>
</comment>
<evidence type="ECO:0000256" key="4">
    <source>
        <dbReference type="ARBA" id="ARBA00016244"/>
    </source>
</evidence>